<organism evidence="3 4">
    <name type="scientific">Denitrobacterium detoxificans</name>
    <dbReference type="NCBI Taxonomy" id="79604"/>
    <lineage>
        <taxon>Bacteria</taxon>
        <taxon>Bacillati</taxon>
        <taxon>Actinomycetota</taxon>
        <taxon>Coriobacteriia</taxon>
        <taxon>Eggerthellales</taxon>
        <taxon>Eggerthellaceae</taxon>
        <taxon>Denitrobacterium</taxon>
    </lineage>
</organism>
<dbReference type="RefSeq" id="WP_066661913.1">
    <property type="nucleotide sequence ID" value="NZ_CP011402.1"/>
</dbReference>
<sequence>MRNAILCTLLCATCLIFAGCANNANSAQEPQETNQEAASENAQNSDTSSDASKEAEQKKSSSATPLFEFDLSKGEQSESVTIQENTNLQMEAEITAGEATLTITEAGGYAAFSRSLSGEVFQTIDGLAPGTYTVTVSGDAEGNVTFSQIAAGK</sequence>
<feature type="compositionally biased region" description="Polar residues" evidence="1">
    <location>
        <begin position="26"/>
        <end position="47"/>
    </location>
</feature>
<protein>
    <submittedName>
        <fullName evidence="3">Uncharacterized protein</fullName>
    </submittedName>
</protein>
<evidence type="ECO:0000256" key="2">
    <source>
        <dbReference type="SAM" id="SignalP"/>
    </source>
</evidence>
<dbReference type="Proteomes" id="UP000182975">
    <property type="component" value="Unassembled WGS sequence"/>
</dbReference>
<feature type="signal peptide" evidence="2">
    <location>
        <begin position="1"/>
        <end position="23"/>
    </location>
</feature>
<dbReference type="STRING" id="79604.AAY81_04550"/>
<keyword evidence="2" id="KW-0732">Signal</keyword>
<dbReference type="AlphaFoldDB" id="A0A172RXT7"/>
<dbReference type="PROSITE" id="PS51257">
    <property type="entry name" value="PROKAR_LIPOPROTEIN"/>
    <property type="match status" value="1"/>
</dbReference>
<reference evidence="4" key="1">
    <citation type="submission" date="2016-10" db="EMBL/GenBank/DDBJ databases">
        <authorList>
            <person name="Varghese N."/>
        </authorList>
    </citation>
    <scope>NUCLEOTIDE SEQUENCE [LARGE SCALE GENOMIC DNA]</scope>
    <source>
        <strain evidence="4">DSM 21843</strain>
    </source>
</reference>
<evidence type="ECO:0000313" key="4">
    <source>
        <dbReference type="Proteomes" id="UP000182975"/>
    </source>
</evidence>
<evidence type="ECO:0000256" key="1">
    <source>
        <dbReference type="SAM" id="MobiDB-lite"/>
    </source>
</evidence>
<name>A0A172RXT7_9ACTN</name>
<dbReference type="EMBL" id="FOEC01000016">
    <property type="protein sequence ID" value="SEO99386.1"/>
    <property type="molecule type" value="Genomic_DNA"/>
</dbReference>
<feature type="region of interest" description="Disordered" evidence="1">
    <location>
        <begin position="26"/>
        <end position="78"/>
    </location>
</feature>
<evidence type="ECO:0000313" key="3">
    <source>
        <dbReference type="EMBL" id="SEO99386.1"/>
    </source>
</evidence>
<keyword evidence="4" id="KW-1185">Reference proteome</keyword>
<proteinExistence type="predicted"/>
<gene>
    <name evidence="3" type="ORF">SAMN02910314_01853</name>
</gene>
<dbReference type="KEGG" id="ddt:AAY81_04550"/>
<feature type="chain" id="PRO_5039279786" evidence="2">
    <location>
        <begin position="24"/>
        <end position="153"/>
    </location>
</feature>
<accession>A0A172RXT7</accession>